<evidence type="ECO:0000313" key="3">
    <source>
        <dbReference type="Proteomes" id="UP000010367"/>
    </source>
</evidence>
<dbReference type="NCBIfam" id="NF037964">
    <property type="entry name" value="HetZ_related"/>
    <property type="match status" value="1"/>
</dbReference>
<name>K9TQM1_9CYAN</name>
<proteinExistence type="predicted"/>
<dbReference type="Proteomes" id="UP000010367">
    <property type="component" value="Chromosome"/>
</dbReference>
<gene>
    <name evidence="2" type="ORF">Oscil6304_5352</name>
</gene>
<dbReference type="STRING" id="56110.Oscil6304_5352"/>
<dbReference type="InterPro" id="IPR049910">
    <property type="entry name" value="HetZ-rel"/>
</dbReference>
<reference evidence="2 3" key="1">
    <citation type="submission" date="2012-06" db="EMBL/GenBank/DDBJ databases">
        <title>Finished chromosome of genome of Oscillatoria acuminata PCC 6304.</title>
        <authorList>
            <consortium name="US DOE Joint Genome Institute"/>
            <person name="Gugger M."/>
            <person name="Coursin T."/>
            <person name="Rippka R."/>
            <person name="Tandeau De Marsac N."/>
            <person name="Huntemann M."/>
            <person name="Wei C.-L."/>
            <person name="Han J."/>
            <person name="Detter J.C."/>
            <person name="Han C."/>
            <person name="Tapia R."/>
            <person name="Davenport K."/>
            <person name="Daligault H."/>
            <person name="Erkkila T."/>
            <person name="Gu W."/>
            <person name="Munk A.C.C."/>
            <person name="Teshima H."/>
            <person name="Xu Y."/>
            <person name="Chain P."/>
            <person name="Chen A."/>
            <person name="Krypides N."/>
            <person name="Mavromatis K."/>
            <person name="Markowitz V."/>
            <person name="Szeto E."/>
            <person name="Ivanova N."/>
            <person name="Mikhailova N."/>
            <person name="Ovchinnikova G."/>
            <person name="Pagani I."/>
            <person name="Pati A."/>
            <person name="Goodwin L."/>
            <person name="Peters L."/>
            <person name="Pitluck S."/>
            <person name="Woyke T."/>
            <person name="Kerfeld C."/>
        </authorList>
    </citation>
    <scope>NUCLEOTIDE SEQUENCE [LARGE SCALE GENOMIC DNA]</scope>
    <source>
        <strain evidence="2 3">PCC 6304</strain>
    </source>
</reference>
<sequence length="502" mass="57066">MAIATGKEQTVVHPVPLQQYAGLERGVFSPPKSAQSWDSLSVDSAGSKARGSTDKRPSPPLPQCLRFFKSGALPEAKLMNVKLANSSNSRKNDAQVPATPQMTAGTPQVESPSGDTTEEPILILGMDTEQLSEQILDELSQKLKSGSKSAQEVALRIAKEVERICRKSNRIQNSGEVRSWQITLARHRLQKSLHYYKLGSRQGRVDLHAQLSSMVYRHVAHLHSRLSFQARYTLIEDFLQGFYIEVLRAFRREHEMPLTYTPRTQLELAEYMAFTEHYAKRRITLPGRYNQQLIVLRAQGFAQGQPPETLVDIEQAIEFPKGEDAEVQSRSYAAQQVREKMISEMVDPAEAVLRDRVVAELIQYLESQGQSDCIDYLVLKLQDLAAPEIDEILGLSARQRDYLQQRFKYHVEKFARSGHWKLVHQWLGADLDQNLGMPLQQWDTFLGELSEEQQQLLNLKRSGASDAEIAQEIKCTPKQVQKRWSALLEKAWQSRNTDSQEK</sequence>
<feature type="region of interest" description="Disordered" evidence="1">
    <location>
        <begin position="85"/>
        <end position="116"/>
    </location>
</feature>
<dbReference type="PATRIC" id="fig|56110.3.peg.6555"/>
<protein>
    <recommendedName>
        <fullName evidence="4">ATPase involved in DNA repair</fullName>
    </recommendedName>
</protein>
<dbReference type="InParanoid" id="K9TQM1"/>
<evidence type="ECO:0000256" key="1">
    <source>
        <dbReference type="SAM" id="MobiDB-lite"/>
    </source>
</evidence>
<feature type="compositionally biased region" description="Polar residues" evidence="1">
    <location>
        <begin position="32"/>
        <end position="44"/>
    </location>
</feature>
<dbReference type="AlphaFoldDB" id="K9TQM1"/>
<evidence type="ECO:0000313" key="2">
    <source>
        <dbReference type="EMBL" id="AFY84840.1"/>
    </source>
</evidence>
<dbReference type="HOGENOM" id="CLU_042031_0_0_3"/>
<feature type="region of interest" description="Disordered" evidence="1">
    <location>
        <begin position="27"/>
        <end position="62"/>
    </location>
</feature>
<keyword evidence="3" id="KW-1185">Reference proteome</keyword>
<evidence type="ECO:0008006" key="4">
    <source>
        <dbReference type="Google" id="ProtNLM"/>
    </source>
</evidence>
<dbReference type="EMBL" id="CP003607">
    <property type="protein sequence ID" value="AFY84840.1"/>
    <property type="molecule type" value="Genomic_DNA"/>
</dbReference>
<feature type="compositionally biased region" description="Polar residues" evidence="1">
    <location>
        <begin position="98"/>
        <end position="115"/>
    </location>
</feature>
<accession>K9TQM1</accession>
<dbReference type="eggNOG" id="COG2197">
    <property type="taxonomic scope" value="Bacteria"/>
</dbReference>
<dbReference type="KEGG" id="oac:Oscil6304_5352"/>
<organism evidence="2 3">
    <name type="scientific">Oscillatoria acuminata PCC 6304</name>
    <dbReference type="NCBI Taxonomy" id="56110"/>
    <lineage>
        <taxon>Bacteria</taxon>
        <taxon>Bacillati</taxon>
        <taxon>Cyanobacteriota</taxon>
        <taxon>Cyanophyceae</taxon>
        <taxon>Oscillatoriophycideae</taxon>
        <taxon>Oscillatoriales</taxon>
        <taxon>Oscillatoriaceae</taxon>
        <taxon>Oscillatoria</taxon>
    </lineage>
</organism>